<dbReference type="EMBL" id="KQ964251">
    <property type="protein sequence ID" value="KXJ90798.1"/>
    <property type="molecule type" value="Genomic_DNA"/>
</dbReference>
<evidence type="ECO:0000313" key="3">
    <source>
        <dbReference type="Proteomes" id="UP000070501"/>
    </source>
</evidence>
<sequence length="83" mass="9199">MEMSAPRWCSLPDRAPGRHTRTTKGAPAETGETGRCCGTRHAVLPVVCVYMSLAFDWRAWNTVRGSRLANLLESVRGLRRGNV</sequence>
<organism evidence="2 3">
    <name type="scientific">Microdochium bolleyi</name>
    <dbReference type="NCBI Taxonomy" id="196109"/>
    <lineage>
        <taxon>Eukaryota</taxon>
        <taxon>Fungi</taxon>
        <taxon>Dikarya</taxon>
        <taxon>Ascomycota</taxon>
        <taxon>Pezizomycotina</taxon>
        <taxon>Sordariomycetes</taxon>
        <taxon>Xylariomycetidae</taxon>
        <taxon>Xylariales</taxon>
        <taxon>Microdochiaceae</taxon>
        <taxon>Microdochium</taxon>
    </lineage>
</organism>
<evidence type="ECO:0000313" key="2">
    <source>
        <dbReference type="EMBL" id="KXJ90798.1"/>
    </source>
</evidence>
<reference evidence="3" key="1">
    <citation type="submission" date="2016-02" db="EMBL/GenBank/DDBJ databases">
        <title>Draft genome sequence of Microdochium bolleyi, a fungal endophyte of beachgrass.</title>
        <authorList>
            <consortium name="DOE Joint Genome Institute"/>
            <person name="David A.S."/>
            <person name="May G."/>
            <person name="Haridas S."/>
            <person name="Lim J."/>
            <person name="Wang M."/>
            <person name="Labutti K."/>
            <person name="Lipzen A."/>
            <person name="Barry K."/>
            <person name="Grigoriev I.V."/>
        </authorList>
    </citation>
    <scope>NUCLEOTIDE SEQUENCE [LARGE SCALE GENOMIC DNA]</scope>
    <source>
        <strain evidence="3">J235TASD1</strain>
    </source>
</reference>
<name>A0A136J0S5_9PEZI</name>
<dbReference type="AlphaFoldDB" id="A0A136J0S5"/>
<accession>A0A136J0S5</accession>
<evidence type="ECO:0000256" key="1">
    <source>
        <dbReference type="SAM" id="MobiDB-lite"/>
    </source>
</evidence>
<gene>
    <name evidence="2" type="ORF">Micbo1qcDRAFT_163424</name>
</gene>
<keyword evidence="3" id="KW-1185">Reference proteome</keyword>
<feature type="non-terminal residue" evidence="2">
    <location>
        <position position="83"/>
    </location>
</feature>
<protein>
    <submittedName>
        <fullName evidence="2">Uncharacterized protein</fullName>
    </submittedName>
</protein>
<proteinExistence type="predicted"/>
<feature type="region of interest" description="Disordered" evidence="1">
    <location>
        <begin position="1"/>
        <end position="32"/>
    </location>
</feature>
<dbReference type="InParanoid" id="A0A136J0S5"/>
<dbReference type="Proteomes" id="UP000070501">
    <property type="component" value="Unassembled WGS sequence"/>
</dbReference>